<gene>
    <name evidence="14" type="ORF">JBF11_07595</name>
</gene>
<evidence type="ECO:0000256" key="2">
    <source>
        <dbReference type="ARBA" id="ARBA00010752"/>
    </source>
</evidence>
<dbReference type="EMBL" id="CP065938">
    <property type="protein sequence ID" value="UWX05311.1"/>
    <property type="molecule type" value="Genomic_DNA"/>
</dbReference>
<name>A0ABY5Y0J8_9BACT</name>
<evidence type="ECO:0000256" key="6">
    <source>
        <dbReference type="ARBA" id="ARBA00022695"/>
    </source>
</evidence>
<feature type="domain" description="DNA polymerase III beta sliding clamp N-terminal" evidence="12">
    <location>
        <begin position="1"/>
        <end position="113"/>
    </location>
</feature>
<dbReference type="CDD" id="cd00140">
    <property type="entry name" value="beta_clamp"/>
    <property type="match status" value="1"/>
</dbReference>
<dbReference type="SUPFAM" id="SSF55979">
    <property type="entry name" value="DNA clamp"/>
    <property type="match status" value="3"/>
</dbReference>
<evidence type="ECO:0000256" key="10">
    <source>
        <dbReference type="ARBA" id="ARBA00030988"/>
    </source>
</evidence>
<evidence type="ECO:0000256" key="4">
    <source>
        <dbReference type="ARBA" id="ARBA00022490"/>
    </source>
</evidence>
<evidence type="ECO:0000259" key="12">
    <source>
        <dbReference type="Pfam" id="PF00712"/>
    </source>
</evidence>
<dbReference type="Gene3D" id="3.70.10.10">
    <property type="match status" value="1"/>
</dbReference>
<keyword evidence="4" id="KW-0963">Cytoplasm</keyword>
<dbReference type="Pfam" id="PF02768">
    <property type="entry name" value="DNA_pol3_beta_3"/>
    <property type="match status" value="1"/>
</dbReference>
<keyword evidence="9" id="KW-0238">DNA-binding</keyword>
<comment type="subcellular location">
    <subcellularLocation>
        <location evidence="1">Cytoplasm</location>
    </subcellularLocation>
</comment>
<dbReference type="SMART" id="SM00480">
    <property type="entry name" value="POL3Bc"/>
    <property type="match status" value="1"/>
</dbReference>
<evidence type="ECO:0000256" key="9">
    <source>
        <dbReference type="ARBA" id="ARBA00023125"/>
    </source>
</evidence>
<protein>
    <recommendedName>
        <fullName evidence="3">Beta sliding clamp</fullName>
    </recommendedName>
    <alternativeName>
        <fullName evidence="11">Beta-clamp processivity factor</fullName>
    </alternativeName>
    <alternativeName>
        <fullName evidence="10">DNA polymerase III beta sliding clamp subunit</fullName>
    </alternativeName>
</protein>
<evidence type="ECO:0000256" key="5">
    <source>
        <dbReference type="ARBA" id="ARBA00022679"/>
    </source>
</evidence>
<comment type="similarity">
    <text evidence="2">Belongs to the beta sliding clamp family.</text>
</comment>
<keyword evidence="8" id="KW-0239">DNA-directed DNA polymerase</keyword>
<evidence type="ECO:0000313" key="15">
    <source>
        <dbReference type="Proteomes" id="UP001058120"/>
    </source>
</evidence>
<evidence type="ECO:0000256" key="11">
    <source>
        <dbReference type="ARBA" id="ARBA00033276"/>
    </source>
</evidence>
<evidence type="ECO:0000313" key="14">
    <source>
        <dbReference type="EMBL" id="UWX05311.1"/>
    </source>
</evidence>
<dbReference type="InterPro" id="IPR046938">
    <property type="entry name" value="DNA_clamp_sf"/>
</dbReference>
<dbReference type="NCBIfam" id="TIGR00663">
    <property type="entry name" value="dnan"/>
    <property type="match status" value="1"/>
</dbReference>
<dbReference type="RefSeq" id="WP_334314887.1">
    <property type="nucleotide sequence ID" value="NZ_CP065938.1"/>
</dbReference>
<keyword evidence="15" id="KW-1185">Reference proteome</keyword>
<dbReference type="Pfam" id="PF00712">
    <property type="entry name" value="DNA_pol3_beta"/>
    <property type="match status" value="1"/>
</dbReference>
<dbReference type="Gene3D" id="3.10.150.10">
    <property type="entry name" value="DNA Polymerase III, subunit A, domain 2"/>
    <property type="match status" value="1"/>
</dbReference>
<dbReference type="InterPro" id="IPR022635">
    <property type="entry name" value="DNA_polIII_beta_C"/>
</dbReference>
<dbReference type="Proteomes" id="UP001058120">
    <property type="component" value="Chromosome"/>
</dbReference>
<dbReference type="InterPro" id="IPR001001">
    <property type="entry name" value="DNA_polIII_beta"/>
</dbReference>
<reference evidence="14" key="1">
    <citation type="submission" date="2020-12" db="EMBL/GenBank/DDBJ databases">
        <title>Taurinivorans muris gen. nov., sp. nov., fundamental and realized metabolic niche of a ubiquitous sulfidogenic bacterium in the murine intestine.</title>
        <authorList>
            <person name="Ye H."/>
            <person name="Hanson B.T."/>
            <person name="Loy A."/>
        </authorList>
    </citation>
    <scope>NUCLEOTIDE SEQUENCE</scope>
    <source>
        <strain evidence="14">LT0009</strain>
    </source>
</reference>
<dbReference type="PANTHER" id="PTHR30478:SF0">
    <property type="entry name" value="BETA SLIDING CLAMP"/>
    <property type="match status" value="1"/>
</dbReference>
<evidence type="ECO:0000256" key="3">
    <source>
        <dbReference type="ARBA" id="ARBA00021035"/>
    </source>
</evidence>
<dbReference type="InterPro" id="IPR022634">
    <property type="entry name" value="DNA_polIII_beta_N"/>
</dbReference>
<keyword evidence="7" id="KW-0235">DNA replication</keyword>
<sequence length="379" mass="42601">MLVTITKEEVINGLIKAASIIPVKAGAQYLRSVWIQAKQDNTITIMATDVNIEFTGTYAAKVEESGQIGINGKALVELIRRLPGGEIVLRLDTETNNLIVEQGRRSYKLPVSDPVWFQVLPPFPEEGAVLWAGDYFQELIDRVGFCISDDQEVLSCLYMKAVENDKVNVCGLNGHQFAITSFVNDEIAKKIGEEGLLLQKKYIMEIKKWLGEDEIYFNFTERRFHIKNKDGSEHISVPRTLAAYPDYKLFINKLNAEDASKLTVNKKETMEALDRILIFNNDNDRCTYFNLSANTAVLSAQAQETGSASEELDLTYDGKIEQIAFPTKHLIELLGHFQSADLEWTLTTAEGPCGITGSEDPEYMVLIMPMKIAQTSYYD</sequence>
<evidence type="ECO:0000256" key="7">
    <source>
        <dbReference type="ARBA" id="ARBA00022705"/>
    </source>
</evidence>
<keyword evidence="6" id="KW-0548">Nucleotidyltransferase</keyword>
<keyword evidence="5" id="KW-0808">Transferase</keyword>
<accession>A0ABY5Y0J8</accession>
<organism evidence="14 15">
    <name type="scientific">Taurinivorans muris</name>
    <dbReference type="NCBI Taxonomy" id="2787751"/>
    <lineage>
        <taxon>Bacteria</taxon>
        <taxon>Pseudomonadati</taxon>
        <taxon>Thermodesulfobacteriota</taxon>
        <taxon>Desulfovibrionia</taxon>
        <taxon>Desulfovibrionales</taxon>
        <taxon>Desulfovibrionaceae</taxon>
        <taxon>Taurinivorans</taxon>
    </lineage>
</organism>
<dbReference type="PANTHER" id="PTHR30478">
    <property type="entry name" value="DNA POLYMERASE III SUBUNIT BETA"/>
    <property type="match status" value="1"/>
</dbReference>
<evidence type="ECO:0000259" key="13">
    <source>
        <dbReference type="Pfam" id="PF02768"/>
    </source>
</evidence>
<evidence type="ECO:0000256" key="1">
    <source>
        <dbReference type="ARBA" id="ARBA00004496"/>
    </source>
</evidence>
<proteinExistence type="inferred from homology"/>
<evidence type="ECO:0000256" key="8">
    <source>
        <dbReference type="ARBA" id="ARBA00022932"/>
    </source>
</evidence>
<feature type="domain" description="DNA polymerase III beta sliding clamp C-terminal" evidence="13">
    <location>
        <begin position="257"/>
        <end position="370"/>
    </location>
</feature>